<dbReference type="VEuPathDB" id="FungiDB:BDV34DRAFT_118037"/>
<name>A0A5N6DHH4_ASPPA</name>
<evidence type="ECO:0000313" key="2">
    <source>
        <dbReference type="Proteomes" id="UP000326532"/>
    </source>
</evidence>
<keyword evidence="2" id="KW-1185">Reference proteome</keyword>
<evidence type="ECO:0000313" key="1">
    <source>
        <dbReference type="EMBL" id="KAB8204459.1"/>
    </source>
</evidence>
<accession>A0A5N6DHH4</accession>
<dbReference type="Proteomes" id="UP000326532">
    <property type="component" value="Unassembled WGS sequence"/>
</dbReference>
<proteinExistence type="predicted"/>
<organism evidence="1 2">
    <name type="scientific">Aspergillus parasiticus</name>
    <dbReference type="NCBI Taxonomy" id="5067"/>
    <lineage>
        <taxon>Eukaryota</taxon>
        <taxon>Fungi</taxon>
        <taxon>Dikarya</taxon>
        <taxon>Ascomycota</taxon>
        <taxon>Pezizomycotina</taxon>
        <taxon>Eurotiomycetes</taxon>
        <taxon>Eurotiomycetidae</taxon>
        <taxon>Eurotiales</taxon>
        <taxon>Aspergillaceae</taxon>
        <taxon>Aspergillus</taxon>
        <taxon>Aspergillus subgen. Circumdati</taxon>
    </lineage>
</organism>
<protein>
    <submittedName>
        <fullName evidence="1">Uncharacterized protein</fullName>
    </submittedName>
</protein>
<gene>
    <name evidence="1" type="ORF">BDV34DRAFT_118037</name>
</gene>
<dbReference type="AlphaFoldDB" id="A0A5N6DHH4"/>
<dbReference type="EMBL" id="ML734980">
    <property type="protein sequence ID" value="KAB8204459.1"/>
    <property type="molecule type" value="Genomic_DNA"/>
</dbReference>
<reference evidence="1 2" key="1">
    <citation type="submission" date="2019-04" db="EMBL/GenBank/DDBJ databases">
        <title>Fungal friends and foes A comparative genomics study of 23 Aspergillus species from section Flavi.</title>
        <authorList>
            <consortium name="DOE Joint Genome Institute"/>
            <person name="Kjaerbolling I."/>
            <person name="Vesth T.C."/>
            <person name="Frisvad J.C."/>
            <person name="Nybo J.L."/>
            <person name="Theobald S."/>
            <person name="Kildgaard S."/>
            <person name="Petersen T.I."/>
            <person name="Kuo A."/>
            <person name="Sato A."/>
            <person name="Lyhne E.K."/>
            <person name="Kogle M.E."/>
            <person name="Wiebenga A."/>
            <person name="Kun R.S."/>
            <person name="Lubbers R.J."/>
            <person name="Makela M.R."/>
            <person name="Barry K."/>
            <person name="Chovatia M."/>
            <person name="Clum A."/>
            <person name="Daum C."/>
            <person name="Haridas S."/>
            <person name="He G."/>
            <person name="LaButti K."/>
            <person name="Lipzen A."/>
            <person name="Mondo S."/>
            <person name="Pangilinan J."/>
            <person name="Riley R."/>
            <person name="Salamov A."/>
            <person name="Simmons B.A."/>
            <person name="Magnuson J.K."/>
            <person name="Henrissat B."/>
            <person name="Mortensen U.H."/>
            <person name="Larsen T.O."/>
            <person name="De vries R.P."/>
            <person name="Grigoriev I.V."/>
            <person name="Machida M."/>
            <person name="Baker S.E."/>
            <person name="Andersen M.R."/>
        </authorList>
    </citation>
    <scope>NUCLEOTIDE SEQUENCE [LARGE SCALE GENOMIC DNA]</scope>
    <source>
        <strain evidence="1 2">CBS 117618</strain>
    </source>
</reference>
<sequence length="97" mass="11498">MFMAFLEERISIRVWIFFREMARLVVLFHAVIASGWFNNNHQLFTIHFETSQTHSCVALIMYLGVGRYQRCPERWPWNTRIATKCPLSYSLGCTTLH</sequence>